<name>A0A0D5ZCT6_PAEPS</name>
<evidence type="ECO:0008006" key="3">
    <source>
        <dbReference type="Google" id="ProtNLM"/>
    </source>
</evidence>
<protein>
    <recommendedName>
        <fullName evidence="3">Single-stranded-DNA-specific exonuclease RecJ</fullName>
    </recommendedName>
</protein>
<sequence length="93" mass="10676">MVKLLKKQDVDITPFRYHPDLYGISDLTLKILVSRGFKTPDEIKHFMYGGIKDLHDPRTMKDTLIAVEIIIEAIRNGEFIVVYGDYDCGATRC</sequence>
<gene>
    <name evidence="1" type="ORF">PPSC2_27535</name>
</gene>
<organism evidence="1 2">
    <name type="scientific">Paenibacillus polymyxa (strain SC2)</name>
    <name type="common">Bacillus polymyxa</name>
    <dbReference type="NCBI Taxonomy" id="886882"/>
    <lineage>
        <taxon>Bacteria</taxon>
        <taxon>Bacillati</taxon>
        <taxon>Bacillota</taxon>
        <taxon>Bacilli</taxon>
        <taxon>Bacillales</taxon>
        <taxon>Paenibacillaceae</taxon>
        <taxon>Paenibacillus</taxon>
    </lineage>
</organism>
<dbReference type="KEGG" id="ppm:PPSC2_27535"/>
<dbReference type="RefSeq" id="WP_043886161.1">
    <property type="nucleotide sequence ID" value="NC_014628.2"/>
</dbReference>
<proteinExistence type="predicted"/>
<accession>A0A0D5ZCT6</accession>
<evidence type="ECO:0000313" key="1">
    <source>
        <dbReference type="EMBL" id="AKA44384.1"/>
    </source>
</evidence>
<dbReference type="HOGENOM" id="CLU_2205291_0_0_9"/>
<dbReference type="EMBL" id="CP002214">
    <property type="protein sequence ID" value="AKA44384.1"/>
    <property type="molecule type" value="Genomic_DNA"/>
</dbReference>
<evidence type="ECO:0000313" key="2">
    <source>
        <dbReference type="Proteomes" id="UP000006868"/>
    </source>
</evidence>
<reference evidence="1 2" key="1">
    <citation type="journal article" date="2011" name="J. Bacteriol.">
        <title>Complete genome sequence of Paenibacillus polymyxa SC2, a strain of plant growth-promoting Rhizobacterium with broad-spectrum antimicrobial activity.</title>
        <authorList>
            <person name="Ma M."/>
            <person name="Wang C."/>
            <person name="Ding Y."/>
            <person name="Li L."/>
            <person name="Shen D."/>
            <person name="Jiang X."/>
            <person name="Guan D."/>
            <person name="Cao F."/>
            <person name="Chen H."/>
            <person name="Feng R."/>
            <person name="Wang X."/>
            <person name="Ge Y."/>
            <person name="Yao L."/>
            <person name="Bing X."/>
            <person name="Yang X."/>
            <person name="Li J."/>
            <person name="Du B."/>
        </authorList>
    </citation>
    <scope>NUCLEOTIDE SEQUENCE [LARGE SCALE GENOMIC DNA]</scope>
    <source>
        <strain evidence="1 2">SC2</strain>
        <plasmid evidence="2">pSC2</plasmid>
    </source>
</reference>
<keyword evidence="1" id="KW-0614">Plasmid</keyword>
<dbReference type="OrthoDB" id="9809852at2"/>
<dbReference type="PATRIC" id="fig|886882.15.peg.5830"/>
<dbReference type="InterPro" id="IPR038763">
    <property type="entry name" value="DHH_sf"/>
</dbReference>
<dbReference type="AlphaFoldDB" id="A0A0D5ZCT6"/>
<dbReference type="Proteomes" id="UP000006868">
    <property type="component" value="Plasmid pSC2"/>
</dbReference>
<geneLocation type="plasmid" evidence="1 2">
    <name>pSC2</name>
</geneLocation>
<dbReference type="InterPro" id="IPR051673">
    <property type="entry name" value="SSDNA_exonuclease_RecJ"/>
</dbReference>
<dbReference type="SUPFAM" id="SSF64182">
    <property type="entry name" value="DHH phosphoesterases"/>
    <property type="match status" value="1"/>
</dbReference>
<dbReference type="PANTHER" id="PTHR30255">
    <property type="entry name" value="SINGLE-STRANDED-DNA-SPECIFIC EXONUCLEASE RECJ"/>
    <property type="match status" value="1"/>
</dbReference>
<dbReference type="PANTHER" id="PTHR30255:SF2">
    <property type="entry name" value="SINGLE-STRANDED-DNA-SPECIFIC EXONUCLEASE RECJ"/>
    <property type="match status" value="1"/>
</dbReference>